<dbReference type="Proteomes" id="UP001500353">
    <property type="component" value="Unassembled WGS sequence"/>
</dbReference>
<keyword evidence="3" id="KW-1185">Reference proteome</keyword>
<organism evidence="2 3">
    <name type="scientific">Chryseobacterium ginsengisoli</name>
    <dbReference type="NCBI Taxonomy" id="363853"/>
    <lineage>
        <taxon>Bacteria</taxon>
        <taxon>Pseudomonadati</taxon>
        <taxon>Bacteroidota</taxon>
        <taxon>Flavobacteriia</taxon>
        <taxon>Flavobacteriales</taxon>
        <taxon>Weeksellaceae</taxon>
        <taxon>Chryseobacterium group</taxon>
        <taxon>Chryseobacterium</taxon>
    </lineage>
</organism>
<dbReference type="PANTHER" id="PTHR30137">
    <property type="entry name" value="LUCIFERASE-LIKE MONOOXYGENASE"/>
    <property type="match status" value="1"/>
</dbReference>
<comment type="caution">
    <text evidence="2">The sequence shown here is derived from an EMBL/GenBank/DDBJ whole genome shotgun (WGS) entry which is preliminary data.</text>
</comment>
<protein>
    <recommendedName>
        <fullName evidence="1">Luciferase-like domain-containing protein</fullName>
    </recommendedName>
</protein>
<dbReference type="PANTHER" id="PTHR30137:SF15">
    <property type="entry name" value="BLL6902 PROTEIN"/>
    <property type="match status" value="1"/>
</dbReference>
<dbReference type="Gene3D" id="3.20.20.30">
    <property type="entry name" value="Luciferase-like domain"/>
    <property type="match status" value="1"/>
</dbReference>
<evidence type="ECO:0000259" key="1">
    <source>
        <dbReference type="Pfam" id="PF00296"/>
    </source>
</evidence>
<dbReference type="RefSeq" id="WP_345200678.1">
    <property type="nucleotide sequence ID" value="NZ_BAABHX010000001.1"/>
</dbReference>
<evidence type="ECO:0000313" key="3">
    <source>
        <dbReference type="Proteomes" id="UP001500353"/>
    </source>
</evidence>
<gene>
    <name evidence="2" type="ORF">GCM10023210_09810</name>
</gene>
<dbReference type="Pfam" id="PF00296">
    <property type="entry name" value="Bac_luciferase"/>
    <property type="match status" value="1"/>
</dbReference>
<name>A0ABP9LWV4_9FLAO</name>
<accession>A0ABP9LWV4</accession>
<proteinExistence type="predicted"/>
<feature type="domain" description="Luciferase-like" evidence="1">
    <location>
        <begin position="21"/>
        <end position="121"/>
    </location>
</feature>
<dbReference type="SUPFAM" id="SSF51679">
    <property type="entry name" value="Bacterial luciferase-like"/>
    <property type="match status" value="1"/>
</dbReference>
<dbReference type="InterPro" id="IPR036661">
    <property type="entry name" value="Luciferase-like_sf"/>
</dbReference>
<dbReference type="InterPro" id="IPR011251">
    <property type="entry name" value="Luciferase-like_dom"/>
</dbReference>
<reference evidence="3" key="1">
    <citation type="journal article" date="2019" name="Int. J. Syst. Evol. Microbiol.">
        <title>The Global Catalogue of Microorganisms (GCM) 10K type strain sequencing project: providing services to taxonomists for standard genome sequencing and annotation.</title>
        <authorList>
            <consortium name="The Broad Institute Genomics Platform"/>
            <consortium name="The Broad Institute Genome Sequencing Center for Infectious Disease"/>
            <person name="Wu L."/>
            <person name="Ma J."/>
        </authorList>
    </citation>
    <scope>NUCLEOTIDE SEQUENCE [LARGE SCALE GENOMIC DNA]</scope>
    <source>
        <strain evidence="3">JCM 18019</strain>
    </source>
</reference>
<dbReference type="EMBL" id="BAABHX010000001">
    <property type="protein sequence ID" value="GAA5087140.1"/>
    <property type="molecule type" value="Genomic_DNA"/>
</dbReference>
<dbReference type="InterPro" id="IPR050766">
    <property type="entry name" value="Bact_Lucif_Oxidored"/>
</dbReference>
<sequence>MKTKSIGLLELGYRSGKDSITALNDVIDYALHAERLGYSRFWLAEHHYAHIKNLAFSNPDIVIAMIAGMTERIRVGSAGTSVPSYSPYAVVTNYKLINNIFSGRIDLGLSKGVPESENTKNLLNPDMLEKGIGNVFKENAYEIHQLLYSEAEKNEKEGILIPPYGGLIPDLWYLSSSLNNVDDATELHSNYCVSSFHNQGKFLDNLDDKKEGIDRYKDSFYKKNGFVPKFSLALAINLAETNEIKTDAEQESESFKILDLNFEKLFELIETLDEKLSVDEFILYDTEADSDKKIANAETISNYYNLQSLQHENAAR</sequence>
<evidence type="ECO:0000313" key="2">
    <source>
        <dbReference type="EMBL" id="GAA5087140.1"/>
    </source>
</evidence>